<dbReference type="FunFam" id="1.10.8.60:FF:000001">
    <property type="entry name" value="ATP-dependent zinc metalloprotease FtsH"/>
    <property type="match status" value="1"/>
</dbReference>
<evidence type="ECO:0000256" key="13">
    <source>
        <dbReference type="ARBA" id="ARBA00061570"/>
    </source>
</evidence>
<feature type="active site" evidence="14">
    <location>
        <position position="426"/>
    </location>
</feature>
<feature type="domain" description="AAA+ ATPase" evidence="17">
    <location>
        <begin position="195"/>
        <end position="334"/>
    </location>
</feature>
<dbReference type="Gene3D" id="3.40.50.300">
    <property type="entry name" value="P-loop containing nucleotide triphosphate hydrolases"/>
    <property type="match status" value="1"/>
</dbReference>
<evidence type="ECO:0000256" key="16">
    <source>
        <dbReference type="SAM" id="MobiDB-lite"/>
    </source>
</evidence>
<dbReference type="PANTHER" id="PTHR23076">
    <property type="entry name" value="METALLOPROTEASE M41 FTSH"/>
    <property type="match status" value="1"/>
</dbReference>
<dbReference type="GO" id="GO:0004222">
    <property type="term" value="F:metalloendopeptidase activity"/>
    <property type="evidence" value="ECO:0007669"/>
    <property type="project" value="InterPro"/>
</dbReference>
<dbReference type="RefSeq" id="WP_269927582.1">
    <property type="nucleotide sequence ID" value="NZ_JAMKBJ010000018.1"/>
</dbReference>
<dbReference type="GO" id="GO:0008270">
    <property type="term" value="F:zinc ion binding"/>
    <property type="evidence" value="ECO:0007669"/>
    <property type="project" value="UniProtKB-UniRule"/>
</dbReference>
<dbReference type="EC" id="3.4.24.-" evidence="14"/>
<evidence type="ECO:0000256" key="3">
    <source>
        <dbReference type="ARBA" id="ARBA00022670"/>
    </source>
</evidence>
<evidence type="ECO:0000256" key="8">
    <source>
        <dbReference type="ARBA" id="ARBA00022833"/>
    </source>
</evidence>
<dbReference type="GO" id="GO:0005886">
    <property type="term" value="C:plasma membrane"/>
    <property type="evidence" value="ECO:0007669"/>
    <property type="project" value="UniProtKB-SubCell"/>
</dbReference>
<comment type="cofactor">
    <cofactor evidence="14">
        <name>Zn(2+)</name>
        <dbReference type="ChEBI" id="CHEBI:29105"/>
    </cofactor>
    <text evidence="14">Binds 1 zinc ion per subunit.</text>
</comment>
<dbReference type="GO" id="GO:0016887">
    <property type="term" value="F:ATP hydrolysis activity"/>
    <property type="evidence" value="ECO:0007669"/>
    <property type="project" value="UniProtKB-UniRule"/>
</dbReference>
<evidence type="ECO:0000313" key="18">
    <source>
        <dbReference type="EMBL" id="MCZ8538517.1"/>
    </source>
</evidence>
<gene>
    <name evidence="14 18" type="primary">ftsH</name>
    <name evidence="18" type="ORF">M9R32_15085</name>
</gene>
<evidence type="ECO:0000256" key="1">
    <source>
        <dbReference type="ARBA" id="ARBA00004370"/>
    </source>
</evidence>
<comment type="subunit">
    <text evidence="14">Homohexamer.</text>
</comment>
<feature type="region of interest" description="Disordered" evidence="16">
    <location>
        <begin position="614"/>
        <end position="669"/>
    </location>
</feature>
<dbReference type="SUPFAM" id="SSF140990">
    <property type="entry name" value="FtsH protease domain-like"/>
    <property type="match status" value="1"/>
</dbReference>
<dbReference type="GO" id="GO:0005524">
    <property type="term" value="F:ATP binding"/>
    <property type="evidence" value="ECO:0007669"/>
    <property type="project" value="UniProtKB-UniRule"/>
</dbReference>
<dbReference type="FunFam" id="1.20.58.760:FF:000001">
    <property type="entry name" value="ATP-dependent zinc metalloprotease FtsH"/>
    <property type="match status" value="1"/>
</dbReference>
<dbReference type="GO" id="GO:0004176">
    <property type="term" value="F:ATP-dependent peptidase activity"/>
    <property type="evidence" value="ECO:0007669"/>
    <property type="project" value="InterPro"/>
</dbReference>
<comment type="similarity">
    <text evidence="13 14">In the central section; belongs to the AAA ATPase family.</text>
</comment>
<sequence length="669" mass="73659">MNRIFRYTIFYLLIFLVIIGIFGTFNSGKEPTKDIDLGEFITALDNGEVKEFSMQPDQGVYEIRGTMKDYKEGEEFVTNIPPEMTSIYSKITDAAATKDVKILKAPETSGWVQFFTGLIPFIIIFILFFFLLNQAQGGGNRVMNFGKSKAKLYDNEKKKVRFNDVAGADEEKQELVEVVEFLKDPRKFDVIGARIPKGILLVGPPGTGKTLLARAVAGEAGVPFFSISGSDFVEMFVGVGASRVRDLFENAKKNAPCIIFIDEIDAVGRQRGAGLGGGHDEREQTLNQLLVEMDGFGANEGIIIVAATNRPDILDPALLRPGRFDRQITVGRPDVKGREAVLQVHARNKPLDEHVDLKAIAQRTPGFSGADLENLLNEAALVAARRNKKKIDMADIDEATDRVIAGPAKTGKVISAKERKIVAYHEAGHVVIGLTLDDAEIVHKVTIVPRGQAGGYAVMLPKEDRYFMTKPELLDKISGLLGGRVAEDIVFGEVSTGAHNDFQRATSIARSMVTEYGMSDKLGPMQFGQAQGGNVFLGRDFNSEQNYSDAIAYEIDQEMQSMIKEQYARTKEILTEKRDLLELIAKTLLEVETLDAGQILHLKEHGTLPVRPHEVSKDEAADKKEVVETTKVDEVTPDVTGAPNDPSIADLPKEETTVEPSGDIKEDRK</sequence>
<reference evidence="18" key="1">
    <citation type="submission" date="2022-05" db="EMBL/GenBank/DDBJ databases">
        <authorList>
            <person name="Colautti A."/>
            <person name="Iacumin L."/>
        </authorList>
    </citation>
    <scope>NUCLEOTIDE SEQUENCE</scope>
    <source>
        <strain evidence="18">SK 55</strain>
    </source>
</reference>
<dbReference type="InterPro" id="IPR005936">
    <property type="entry name" value="FtsH"/>
</dbReference>
<keyword evidence="14" id="KW-1003">Cell membrane</keyword>
<evidence type="ECO:0000256" key="12">
    <source>
        <dbReference type="ARBA" id="ARBA00023136"/>
    </source>
</evidence>
<accession>A0A9X3RFB8</accession>
<dbReference type="AlphaFoldDB" id="A0A9X3RFB8"/>
<feature type="binding site" evidence="14">
    <location>
        <begin position="203"/>
        <end position="210"/>
    </location>
    <ligand>
        <name>ATP</name>
        <dbReference type="ChEBI" id="CHEBI:30616"/>
    </ligand>
</feature>
<dbReference type="Gene3D" id="1.20.58.760">
    <property type="entry name" value="Peptidase M41"/>
    <property type="match status" value="1"/>
</dbReference>
<feature type="binding site" evidence="14">
    <location>
        <position position="425"/>
    </location>
    <ligand>
        <name>Zn(2+)</name>
        <dbReference type="ChEBI" id="CHEBI:29105"/>
        <note>catalytic</note>
    </ligand>
</feature>
<proteinExistence type="inferred from homology"/>
<dbReference type="HAMAP" id="MF_01458">
    <property type="entry name" value="FtsH"/>
    <property type="match status" value="1"/>
</dbReference>
<evidence type="ECO:0000256" key="11">
    <source>
        <dbReference type="ARBA" id="ARBA00023049"/>
    </source>
</evidence>
<dbReference type="NCBIfam" id="TIGR01241">
    <property type="entry name" value="FtsH_fam"/>
    <property type="match status" value="1"/>
</dbReference>
<keyword evidence="10 14" id="KW-1133">Transmembrane helix</keyword>
<comment type="function">
    <text evidence="14">Acts as a processive, ATP-dependent zinc metallopeptidase for both cytoplasmic and membrane proteins. Plays a role in the quality control of integral membrane proteins.</text>
</comment>
<keyword evidence="3 14" id="KW-0645">Protease</keyword>
<keyword evidence="6 14" id="KW-0547">Nucleotide-binding</keyword>
<dbReference type="InterPro" id="IPR003960">
    <property type="entry name" value="ATPase_AAA_CS"/>
</dbReference>
<dbReference type="Proteomes" id="UP001152173">
    <property type="component" value="Unassembled WGS sequence"/>
</dbReference>
<keyword evidence="19" id="KW-1185">Reference proteome</keyword>
<feature type="compositionally biased region" description="Basic and acidic residues" evidence="16">
    <location>
        <begin position="651"/>
        <end position="669"/>
    </location>
</feature>
<dbReference type="Pfam" id="PF00004">
    <property type="entry name" value="AAA"/>
    <property type="match status" value="1"/>
</dbReference>
<dbReference type="SMART" id="SM00382">
    <property type="entry name" value="AAA"/>
    <property type="match status" value="1"/>
</dbReference>
<dbReference type="CDD" id="cd19501">
    <property type="entry name" value="RecA-like_FtsH"/>
    <property type="match status" value="1"/>
</dbReference>
<feature type="binding site" evidence="14">
    <location>
        <position position="501"/>
    </location>
    <ligand>
        <name>Zn(2+)</name>
        <dbReference type="ChEBI" id="CHEBI:29105"/>
        <note>catalytic</note>
    </ligand>
</feature>
<comment type="similarity">
    <text evidence="2 14">In the C-terminal section; belongs to the peptidase M41 family.</text>
</comment>
<keyword evidence="12 14" id="KW-0472">Membrane</keyword>
<comment type="similarity">
    <text evidence="15">Belongs to the AAA ATPase family.</text>
</comment>
<dbReference type="PANTHER" id="PTHR23076:SF113">
    <property type="entry name" value="ATP-DEPENDENT ZINC METALLOPROTEASE FTSH 1, CHLOROPLASTIC-RELATED"/>
    <property type="match status" value="1"/>
</dbReference>
<feature type="transmembrane region" description="Helical" evidence="14">
    <location>
        <begin position="7"/>
        <end position="25"/>
    </location>
</feature>
<comment type="caution">
    <text evidence="18">The sequence shown here is derived from an EMBL/GenBank/DDBJ whole genome shotgun (WGS) entry which is preliminary data.</text>
</comment>
<dbReference type="InterPro" id="IPR027417">
    <property type="entry name" value="P-loop_NTPase"/>
</dbReference>
<name>A0A9X3RFB8_9BACL</name>
<protein>
    <recommendedName>
        <fullName evidence="14">ATP-dependent zinc metalloprotease FtsH</fullName>
        <ecNumber evidence="14">3.4.24.-</ecNumber>
    </recommendedName>
</protein>
<dbReference type="FunFam" id="3.40.50.300:FF:000001">
    <property type="entry name" value="ATP-dependent zinc metalloprotease FtsH"/>
    <property type="match status" value="1"/>
</dbReference>
<keyword evidence="8 14" id="KW-0862">Zinc</keyword>
<dbReference type="Pfam" id="PF06480">
    <property type="entry name" value="FtsH_ext"/>
    <property type="match status" value="1"/>
</dbReference>
<evidence type="ECO:0000313" key="19">
    <source>
        <dbReference type="Proteomes" id="UP001152173"/>
    </source>
</evidence>
<evidence type="ECO:0000256" key="5">
    <source>
        <dbReference type="ARBA" id="ARBA00022723"/>
    </source>
</evidence>
<dbReference type="EMBL" id="JAMKBJ010000018">
    <property type="protein sequence ID" value="MCZ8538517.1"/>
    <property type="molecule type" value="Genomic_DNA"/>
</dbReference>
<dbReference type="InterPro" id="IPR011546">
    <property type="entry name" value="Pept_M41_FtsH_extracell"/>
</dbReference>
<evidence type="ECO:0000256" key="10">
    <source>
        <dbReference type="ARBA" id="ARBA00022989"/>
    </source>
</evidence>
<dbReference type="GO" id="GO:0006508">
    <property type="term" value="P:proteolysis"/>
    <property type="evidence" value="ECO:0007669"/>
    <property type="project" value="UniProtKB-KW"/>
</dbReference>
<dbReference type="GO" id="GO:0030163">
    <property type="term" value="P:protein catabolic process"/>
    <property type="evidence" value="ECO:0007669"/>
    <property type="project" value="UniProtKB-UniRule"/>
</dbReference>
<evidence type="ECO:0000256" key="15">
    <source>
        <dbReference type="RuleBase" id="RU003651"/>
    </source>
</evidence>
<evidence type="ECO:0000256" key="7">
    <source>
        <dbReference type="ARBA" id="ARBA00022801"/>
    </source>
</evidence>
<feature type="compositionally biased region" description="Basic and acidic residues" evidence="16">
    <location>
        <begin position="614"/>
        <end position="634"/>
    </location>
</feature>
<evidence type="ECO:0000256" key="14">
    <source>
        <dbReference type="HAMAP-Rule" id="MF_01458"/>
    </source>
</evidence>
<evidence type="ECO:0000256" key="2">
    <source>
        <dbReference type="ARBA" id="ARBA00010044"/>
    </source>
</evidence>
<evidence type="ECO:0000256" key="9">
    <source>
        <dbReference type="ARBA" id="ARBA00022840"/>
    </source>
</evidence>
<dbReference type="InterPro" id="IPR041569">
    <property type="entry name" value="AAA_lid_3"/>
</dbReference>
<keyword evidence="5 14" id="KW-0479">Metal-binding</keyword>
<dbReference type="Gene3D" id="1.10.8.60">
    <property type="match status" value="1"/>
</dbReference>
<comment type="subcellular location">
    <subcellularLocation>
        <location evidence="14">Cell membrane</location>
        <topology evidence="14">Multi-pass membrane protein</topology>
        <orientation evidence="14">Cytoplasmic side</orientation>
    </subcellularLocation>
    <subcellularLocation>
        <location evidence="1">Membrane</location>
    </subcellularLocation>
</comment>
<evidence type="ECO:0000256" key="6">
    <source>
        <dbReference type="ARBA" id="ARBA00022741"/>
    </source>
</evidence>
<dbReference type="InterPro" id="IPR000642">
    <property type="entry name" value="Peptidase_M41"/>
</dbReference>
<dbReference type="InterPro" id="IPR037219">
    <property type="entry name" value="Peptidase_M41-like"/>
</dbReference>
<dbReference type="SUPFAM" id="SSF52540">
    <property type="entry name" value="P-loop containing nucleoside triphosphate hydrolases"/>
    <property type="match status" value="1"/>
</dbReference>
<dbReference type="Pfam" id="PF17862">
    <property type="entry name" value="AAA_lid_3"/>
    <property type="match status" value="1"/>
</dbReference>
<feature type="binding site" evidence="14">
    <location>
        <position position="429"/>
    </location>
    <ligand>
        <name>Zn(2+)</name>
        <dbReference type="ChEBI" id="CHEBI:29105"/>
        <note>catalytic</note>
    </ligand>
</feature>
<feature type="transmembrane region" description="Helical" evidence="14">
    <location>
        <begin position="111"/>
        <end position="132"/>
    </location>
</feature>
<keyword evidence="4 14" id="KW-0812">Transmembrane</keyword>
<organism evidence="18 19">
    <name type="scientific">Paenisporosarcina quisquiliarum</name>
    <dbReference type="NCBI Taxonomy" id="365346"/>
    <lineage>
        <taxon>Bacteria</taxon>
        <taxon>Bacillati</taxon>
        <taxon>Bacillota</taxon>
        <taxon>Bacilli</taxon>
        <taxon>Bacillales</taxon>
        <taxon>Caryophanaceae</taxon>
        <taxon>Paenisporosarcina</taxon>
    </lineage>
</organism>
<dbReference type="InterPro" id="IPR003593">
    <property type="entry name" value="AAA+_ATPase"/>
</dbReference>
<dbReference type="InterPro" id="IPR003959">
    <property type="entry name" value="ATPase_AAA_core"/>
</dbReference>
<evidence type="ECO:0000259" key="17">
    <source>
        <dbReference type="SMART" id="SM00382"/>
    </source>
</evidence>
<keyword evidence="7 14" id="KW-0378">Hydrolase</keyword>
<dbReference type="PROSITE" id="PS00674">
    <property type="entry name" value="AAA"/>
    <property type="match status" value="1"/>
</dbReference>
<keyword evidence="11 14" id="KW-0482">Metalloprotease</keyword>
<evidence type="ECO:0000256" key="4">
    <source>
        <dbReference type="ARBA" id="ARBA00022692"/>
    </source>
</evidence>
<dbReference type="Pfam" id="PF01434">
    <property type="entry name" value="Peptidase_M41"/>
    <property type="match status" value="1"/>
</dbReference>
<keyword evidence="9 14" id="KW-0067">ATP-binding</keyword>